<comment type="caution">
    <text evidence="3">The sequence shown here is derived from an EMBL/GenBank/DDBJ whole genome shotgun (WGS) entry which is preliminary data.</text>
</comment>
<dbReference type="PANTHER" id="PTHR12192">
    <property type="entry name" value="CATION TRANSPORT PROTEIN CHAC-RELATED"/>
    <property type="match status" value="1"/>
</dbReference>
<dbReference type="SUPFAM" id="SSF110857">
    <property type="entry name" value="Gamma-glutamyl cyclotransferase-like"/>
    <property type="match status" value="1"/>
</dbReference>
<dbReference type="Gene3D" id="3.10.490.10">
    <property type="entry name" value="Gamma-glutamyl cyclotransferase-like"/>
    <property type="match status" value="1"/>
</dbReference>
<dbReference type="GO" id="GO:0061928">
    <property type="term" value="F:glutathione specific gamma-glutamylcyclotransferase activity"/>
    <property type="evidence" value="ECO:0007669"/>
    <property type="project" value="UniProtKB-EC"/>
</dbReference>
<dbReference type="Pfam" id="PF04752">
    <property type="entry name" value="ChaC"/>
    <property type="match status" value="1"/>
</dbReference>
<dbReference type="EMBL" id="JAGTUU010000001">
    <property type="protein sequence ID" value="MBS0123263.1"/>
    <property type="molecule type" value="Genomic_DNA"/>
</dbReference>
<dbReference type="EC" id="4.3.2.7" evidence="1"/>
<gene>
    <name evidence="3" type="ORF">KB874_03870</name>
</gene>
<dbReference type="InterPro" id="IPR013024">
    <property type="entry name" value="GGCT-like"/>
</dbReference>
<name>A0A8J7WDA3_9RHOB</name>
<keyword evidence="4" id="KW-1185">Reference proteome</keyword>
<evidence type="ECO:0000313" key="4">
    <source>
        <dbReference type="Proteomes" id="UP000681356"/>
    </source>
</evidence>
<sequence length="252" mass="27816">MPGLTDPFAHHPELRDRIADTETSYFRTFSVEAIIAADPQQEALRDWVHTDAQREAIRAEALDDHSGDLWIFGYGSLMWDPALRFAEVRRAYVAGHARRLILVDTRGGRGTKEAPGLFATLDTVEGCDACEGLAFRIAAADVEAETEILFRREMIAPGYLARFVPARIGDADIRVLAFIADHDVPDVRPDLTYEEQIRYVAHGAGDLGTSRDYLANIVGHFTHLGITDAHCSDLLCAVDAHLAALTNKESSE</sequence>
<proteinExistence type="predicted"/>
<dbReference type="InterPro" id="IPR036568">
    <property type="entry name" value="GGCT-like_sf"/>
</dbReference>
<accession>A0A8J7WDA3</accession>
<evidence type="ECO:0000256" key="1">
    <source>
        <dbReference type="ARBA" id="ARBA00012344"/>
    </source>
</evidence>
<dbReference type="PANTHER" id="PTHR12192:SF2">
    <property type="entry name" value="GLUTATHIONE-SPECIFIC GAMMA-GLUTAMYLCYCLOTRANSFERASE 2"/>
    <property type="match status" value="1"/>
</dbReference>
<dbReference type="InterPro" id="IPR006840">
    <property type="entry name" value="ChaC"/>
</dbReference>
<dbReference type="GO" id="GO:0006751">
    <property type="term" value="P:glutathione catabolic process"/>
    <property type="evidence" value="ECO:0007669"/>
    <property type="project" value="InterPro"/>
</dbReference>
<keyword evidence="2" id="KW-0456">Lyase</keyword>
<dbReference type="CDD" id="cd06661">
    <property type="entry name" value="GGCT_like"/>
    <property type="match status" value="1"/>
</dbReference>
<evidence type="ECO:0000313" key="3">
    <source>
        <dbReference type="EMBL" id="MBS0123263.1"/>
    </source>
</evidence>
<dbReference type="AlphaFoldDB" id="A0A8J7WDA3"/>
<dbReference type="GO" id="GO:0005737">
    <property type="term" value="C:cytoplasm"/>
    <property type="evidence" value="ECO:0007669"/>
    <property type="project" value="TreeGrafter"/>
</dbReference>
<reference evidence="3" key="1">
    <citation type="submission" date="2021-04" db="EMBL/GenBank/DDBJ databases">
        <authorList>
            <person name="Yoon J."/>
        </authorList>
    </citation>
    <scope>NUCLEOTIDE SEQUENCE</scope>
    <source>
        <strain evidence="3">KMU-90</strain>
    </source>
</reference>
<dbReference type="Proteomes" id="UP000681356">
    <property type="component" value="Unassembled WGS sequence"/>
</dbReference>
<organism evidence="3 4">
    <name type="scientific">Thetidibacter halocola</name>
    <dbReference type="NCBI Taxonomy" id="2827239"/>
    <lineage>
        <taxon>Bacteria</taxon>
        <taxon>Pseudomonadati</taxon>
        <taxon>Pseudomonadota</taxon>
        <taxon>Alphaproteobacteria</taxon>
        <taxon>Rhodobacterales</taxon>
        <taxon>Roseobacteraceae</taxon>
        <taxon>Thetidibacter</taxon>
    </lineage>
</organism>
<evidence type="ECO:0000256" key="2">
    <source>
        <dbReference type="ARBA" id="ARBA00023239"/>
    </source>
</evidence>
<protein>
    <recommendedName>
        <fullName evidence="1">glutathione-specific gamma-glutamylcyclotransferase</fullName>
        <ecNumber evidence="1">4.3.2.7</ecNumber>
    </recommendedName>
</protein>
<dbReference type="RefSeq" id="WP_212535209.1">
    <property type="nucleotide sequence ID" value="NZ_JAGTUU010000001.1"/>
</dbReference>